<proteinExistence type="predicted"/>
<dbReference type="EMBL" id="LR031880">
    <property type="protein sequence ID" value="VDD61873.1"/>
    <property type="molecule type" value="Genomic_DNA"/>
</dbReference>
<protein>
    <recommendedName>
        <fullName evidence="2">Lipoyl-binding domain-containing protein</fullName>
    </recommendedName>
</protein>
<evidence type="ECO:0000313" key="3">
    <source>
        <dbReference type="EMBL" id="VDD61873.1"/>
    </source>
</evidence>
<evidence type="ECO:0000259" key="2">
    <source>
        <dbReference type="Pfam" id="PF00364"/>
    </source>
</evidence>
<dbReference type="CDD" id="cd06849">
    <property type="entry name" value="lipoyl_domain"/>
    <property type="match status" value="1"/>
</dbReference>
<dbReference type="Gene3D" id="2.40.50.100">
    <property type="match status" value="1"/>
</dbReference>
<accession>A0A3P6FU71</accession>
<feature type="domain" description="Lipoyl-binding" evidence="2">
    <location>
        <begin position="117"/>
        <end position="143"/>
    </location>
</feature>
<dbReference type="SUPFAM" id="SSF51230">
    <property type="entry name" value="Single hybrid motif"/>
    <property type="match status" value="1"/>
</dbReference>
<feature type="signal peptide" evidence="1">
    <location>
        <begin position="1"/>
        <end position="21"/>
    </location>
</feature>
<gene>
    <name evidence="3" type="ORF">BOLC6T37326H</name>
</gene>
<evidence type="ECO:0000256" key="1">
    <source>
        <dbReference type="SAM" id="SignalP"/>
    </source>
</evidence>
<keyword evidence="1" id="KW-0732">Signal</keyword>
<sequence>MFYSLLGFVVFDPCSLLSAQAAVPVLPNSSFGDLCLGRSAHMIVGCSSPLDSHSIKKNDVSQSSYRKVICVSQLSFNSANPSFLTRIFYVHVCGTVFSNFQGTTLQRWVRLFSPDSEPGDRVEADEAIAQIETDKVTIDIASPWCDPRVSCQARRYCRTGKQGSYTK</sequence>
<feature type="chain" id="PRO_5018253885" description="Lipoyl-binding domain-containing protein" evidence="1">
    <location>
        <begin position="22"/>
        <end position="167"/>
    </location>
</feature>
<organism evidence="3">
    <name type="scientific">Brassica oleracea</name>
    <name type="common">Wild cabbage</name>
    <dbReference type="NCBI Taxonomy" id="3712"/>
    <lineage>
        <taxon>Eukaryota</taxon>
        <taxon>Viridiplantae</taxon>
        <taxon>Streptophyta</taxon>
        <taxon>Embryophyta</taxon>
        <taxon>Tracheophyta</taxon>
        <taxon>Spermatophyta</taxon>
        <taxon>Magnoliopsida</taxon>
        <taxon>eudicotyledons</taxon>
        <taxon>Gunneridae</taxon>
        <taxon>Pentapetalae</taxon>
        <taxon>rosids</taxon>
        <taxon>malvids</taxon>
        <taxon>Brassicales</taxon>
        <taxon>Brassicaceae</taxon>
        <taxon>Brassiceae</taxon>
        <taxon>Brassica</taxon>
    </lineage>
</organism>
<dbReference type="Pfam" id="PF00364">
    <property type="entry name" value="Biotin_lipoyl"/>
    <property type="match status" value="1"/>
</dbReference>
<dbReference type="AlphaFoldDB" id="A0A3P6FU71"/>
<name>A0A3P6FU71_BRAOL</name>
<dbReference type="InterPro" id="IPR011053">
    <property type="entry name" value="Single_hybrid_motif"/>
</dbReference>
<reference evidence="3" key="1">
    <citation type="submission" date="2018-11" db="EMBL/GenBank/DDBJ databases">
        <authorList>
            <consortium name="Genoscope - CEA"/>
            <person name="William W."/>
        </authorList>
    </citation>
    <scope>NUCLEOTIDE SEQUENCE</scope>
</reference>
<dbReference type="InterPro" id="IPR000089">
    <property type="entry name" value="Biotin_lipoyl"/>
</dbReference>